<dbReference type="AlphaFoldDB" id="A0A016U2Y1"/>
<reference evidence="2" key="1">
    <citation type="journal article" date="2015" name="Nat. Genet.">
        <title>The genome and transcriptome of the zoonotic hookworm Ancylostoma ceylanicum identify infection-specific gene families.</title>
        <authorList>
            <person name="Schwarz E.M."/>
            <person name="Hu Y."/>
            <person name="Antoshechkin I."/>
            <person name="Miller M.M."/>
            <person name="Sternberg P.W."/>
            <person name="Aroian R.V."/>
        </authorList>
    </citation>
    <scope>NUCLEOTIDE SEQUENCE</scope>
    <source>
        <strain evidence="2">HY135</strain>
    </source>
</reference>
<gene>
    <name evidence="1" type="primary">Acey_s0061.g3223</name>
    <name evidence="1" type="ORF">Y032_0061g3223</name>
</gene>
<protein>
    <submittedName>
        <fullName evidence="1">Uncharacterized protein</fullName>
    </submittedName>
</protein>
<sequence length="76" mass="8466">MAALSGLIPDQVVFLAQTWDELQPALGMQQFFIMQQCLPSIFWGRGWPDSAAFALSESLSSYGEEGREFANDGRSY</sequence>
<accession>A0A016U2Y1</accession>
<dbReference type="Proteomes" id="UP000024635">
    <property type="component" value="Unassembled WGS sequence"/>
</dbReference>
<keyword evidence="2" id="KW-1185">Reference proteome</keyword>
<organism evidence="1 2">
    <name type="scientific">Ancylostoma ceylanicum</name>
    <dbReference type="NCBI Taxonomy" id="53326"/>
    <lineage>
        <taxon>Eukaryota</taxon>
        <taxon>Metazoa</taxon>
        <taxon>Ecdysozoa</taxon>
        <taxon>Nematoda</taxon>
        <taxon>Chromadorea</taxon>
        <taxon>Rhabditida</taxon>
        <taxon>Rhabditina</taxon>
        <taxon>Rhabditomorpha</taxon>
        <taxon>Strongyloidea</taxon>
        <taxon>Ancylostomatidae</taxon>
        <taxon>Ancylostomatinae</taxon>
        <taxon>Ancylostoma</taxon>
    </lineage>
</organism>
<name>A0A016U2Y1_9BILA</name>
<proteinExistence type="predicted"/>
<evidence type="ECO:0000313" key="2">
    <source>
        <dbReference type="Proteomes" id="UP000024635"/>
    </source>
</evidence>
<dbReference type="EMBL" id="JARK01001397">
    <property type="protein sequence ID" value="EYC09232.1"/>
    <property type="molecule type" value="Genomic_DNA"/>
</dbReference>
<comment type="caution">
    <text evidence="1">The sequence shown here is derived from an EMBL/GenBank/DDBJ whole genome shotgun (WGS) entry which is preliminary data.</text>
</comment>
<evidence type="ECO:0000313" key="1">
    <source>
        <dbReference type="EMBL" id="EYC09232.1"/>
    </source>
</evidence>